<organism evidence="1 2">
    <name type="scientific">Leekyejoonella antrihumi</name>
    <dbReference type="NCBI Taxonomy" id="1660198"/>
    <lineage>
        <taxon>Bacteria</taxon>
        <taxon>Bacillati</taxon>
        <taxon>Actinomycetota</taxon>
        <taxon>Actinomycetes</taxon>
        <taxon>Micrococcales</taxon>
        <taxon>Dermacoccaceae</taxon>
        <taxon>Leekyejoonella</taxon>
    </lineage>
</organism>
<dbReference type="InterPro" id="IPR042271">
    <property type="entry name" value="Zinicin_2_N"/>
</dbReference>
<dbReference type="OrthoDB" id="142939at2"/>
<gene>
    <name evidence="1" type="ORF">FGL98_20275</name>
</gene>
<dbReference type="RefSeq" id="WP_146319890.1">
    <property type="nucleotide sequence ID" value="NZ_VCQV01000037.1"/>
</dbReference>
<dbReference type="Gene3D" id="1.20.150.30">
    <property type="entry name" value="Zincin-like metallopeptidase, N-terminal domain"/>
    <property type="match status" value="1"/>
</dbReference>
<evidence type="ECO:0000313" key="2">
    <source>
        <dbReference type="Proteomes" id="UP000320244"/>
    </source>
</evidence>
<dbReference type="NCBIfam" id="TIGR03624">
    <property type="entry name" value="putative hydrolase"/>
    <property type="match status" value="1"/>
</dbReference>
<dbReference type="EMBL" id="VCQV01000037">
    <property type="protein sequence ID" value="TWP33668.1"/>
    <property type="molecule type" value="Genomic_DNA"/>
</dbReference>
<dbReference type="InterPro" id="IPR018766">
    <property type="entry name" value="Zinicin_2"/>
</dbReference>
<proteinExistence type="predicted"/>
<dbReference type="Pfam" id="PF10103">
    <property type="entry name" value="Zincin_2"/>
    <property type="match status" value="1"/>
</dbReference>
<sequence>MASSADEQPDDAGHTSYVDWGLAASTGRRLVSDGPTVSAAEARAAVEELRAAAARAHGPVAETARMDASAGSESPVHVVDRTAWIDVNVASMQAMMDPVIDKITAKKAAGRAARAVGAKVTGTETGALMGYVASKVLGQYDLAPGGQPSLLLVAPNIVTAERELGVDPSDFRLWVCLHEETHRVQFTAVPWLRDHLVTRVRDLMVDLVPDPEALQQRLHSALRELPGALREGGAGIADLVVAPQQRAEMASVTAIMALLEGHADVVMDDVGPQIVPSVEQIRARFDRRRKGAGGIDRLLRRLLGLEAKMRQYRDGAVFCRAVTDKVGVDGLNAVWTSPQTLPTPTEIESPLDWVARVHG</sequence>
<dbReference type="SUPFAM" id="SSF55486">
    <property type="entry name" value="Metalloproteases ('zincins'), catalytic domain"/>
    <property type="match status" value="1"/>
</dbReference>
<accession>A0A563DTS9</accession>
<evidence type="ECO:0000313" key="1">
    <source>
        <dbReference type="EMBL" id="TWP33668.1"/>
    </source>
</evidence>
<name>A0A563DTS9_9MICO</name>
<reference evidence="1 2" key="2">
    <citation type="submission" date="2019-08" db="EMBL/GenBank/DDBJ databases">
        <title>Jejuicoccus antrihumi gen. nov., sp. nov., a new member of the family Dermacoccaceae isolated from a cave.</title>
        <authorList>
            <person name="Schumann P."/>
            <person name="Kim I.S."/>
        </authorList>
    </citation>
    <scope>NUCLEOTIDE SEQUENCE [LARGE SCALE GENOMIC DNA]</scope>
    <source>
        <strain evidence="1 2">C5-26</strain>
    </source>
</reference>
<dbReference type="PANTHER" id="PTHR39420">
    <property type="match status" value="1"/>
</dbReference>
<dbReference type="PANTHER" id="PTHR39420:SF1">
    <property type="entry name" value="HYDROLASE"/>
    <property type="match status" value="1"/>
</dbReference>
<protein>
    <submittedName>
        <fullName evidence="1">Coenzyme F420 biosynthesis protein</fullName>
    </submittedName>
</protein>
<reference evidence="1 2" key="1">
    <citation type="submission" date="2019-05" db="EMBL/GenBank/DDBJ databases">
        <authorList>
            <person name="Lee S.D."/>
        </authorList>
    </citation>
    <scope>NUCLEOTIDE SEQUENCE [LARGE SCALE GENOMIC DNA]</scope>
    <source>
        <strain evidence="1 2">C5-26</strain>
    </source>
</reference>
<keyword evidence="2" id="KW-1185">Reference proteome</keyword>
<dbReference type="Proteomes" id="UP000320244">
    <property type="component" value="Unassembled WGS sequence"/>
</dbReference>
<dbReference type="InterPro" id="IPR022454">
    <property type="entry name" value="CHP03883_F420-assoc"/>
</dbReference>
<dbReference type="NCBIfam" id="TIGR03883">
    <property type="entry name" value="DUF2342_F420"/>
    <property type="match status" value="1"/>
</dbReference>
<comment type="caution">
    <text evidence="1">The sequence shown here is derived from an EMBL/GenBank/DDBJ whole genome shotgun (WGS) entry which is preliminary data.</text>
</comment>
<dbReference type="AlphaFoldDB" id="A0A563DTS9"/>